<reference evidence="1 2" key="1">
    <citation type="submission" date="2019-05" db="EMBL/GenBank/DDBJ databases">
        <title>Another draft genome of Portunus trituberculatus and its Hox gene families provides insights of decapod evolution.</title>
        <authorList>
            <person name="Jeong J.-H."/>
            <person name="Song I."/>
            <person name="Kim S."/>
            <person name="Choi T."/>
            <person name="Kim D."/>
            <person name="Ryu S."/>
            <person name="Kim W."/>
        </authorList>
    </citation>
    <scope>NUCLEOTIDE SEQUENCE [LARGE SCALE GENOMIC DNA]</scope>
    <source>
        <tissue evidence="1">Muscle</tissue>
    </source>
</reference>
<gene>
    <name evidence="1" type="ORF">E2C01_097404</name>
</gene>
<dbReference type="AlphaFoldDB" id="A0A5B7K9V1"/>
<keyword evidence="2" id="KW-1185">Reference proteome</keyword>
<organism evidence="1 2">
    <name type="scientific">Portunus trituberculatus</name>
    <name type="common">Swimming crab</name>
    <name type="synonym">Neptunus trituberculatus</name>
    <dbReference type="NCBI Taxonomy" id="210409"/>
    <lineage>
        <taxon>Eukaryota</taxon>
        <taxon>Metazoa</taxon>
        <taxon>Ecdysozoa</taxon>
        <taxon>Arthropoda</taxon>
        <taxon>Crustacea</taxon>
        <taxon>Multicrustacea</taxon>
        <taxon>Malacostraca</taxon>
        <taxon>Eumalacostraca</taxon>
        <taxon>Eucarida</taxon>
        <taxon>Decapoda</taxon>
        <taxon>Pleocyemata</taxon>
        <taxon>Brachyura</taxon>
        <taxon>Eubrachyura</taxon>
        <taxon>Portunoidea</taxon>
        <taxon>Portunidae</taxon>
        <taxon>Portuninae</taxon>
        <taxon>Portunus</taxon>
    </lineage>
</organism>
<name>A0A5B7K9V1_PORTR</name>
<comment type="caution">
    <text evidence="1">The sequence shown here is derived from an EMBL/GenBank/DDBJ whole genome shotgun (WGS) entry which is preliminary data.</text>
</comment>
<proteinExistence type="predicted"/>
<evidence type="ECO:0000313" key="1">
    <source>
        <dbReference type="EMBL" id="MPD01859.1"/>
    </source>
</evidence>
<protein>
    <submittedName>
        <fullName evidence="1">Uncharacterized protein</fullName>
    </submittedName>
</protein>
<accession>A0A5B7K9V1</accession>
<dbReference type="Proteomes" id="UP000324222">
    <property type="component" value="Unassembled WGS sequence"/>
</dbReference>
<dbReference type="EMBL" id="VSRR010128879">
    <property type="protein sequence ID" value="MPD01859.1"/>
    <property type="molecule type" value="Genomic_DNA"/>
</dbReference>
<sequence>MLPSTLQNVISEMSKYQRSQ</sequence>
<evidence type="ECO:0000313" key="2">
    <source>
        <dbReference type="Proteomes" id="UP000324222"/>
    </source>
</evidence>